<protein>
    <submittedName>
        <fullName evidence="7">Transporter</fullName>
    </submittedName>
</protein>
<organism evidence="7 8">
    <name type="scientific">Spiroplasma ixodetis</name>
    <dbReference type="NCBI Taxonomy" id="2141"/>
    <lineage>
        <taxon>Bacteria</taxon>
        <taxon>Bacillati</taxon>
        <taxon>Mycoplasmatota</taxon>
        <taxon>Mollicutes</taxon>
        <taxon>Entomoplasmatales</taxon>
        <taxon>Spiroplasmataceae</taxon>
        <taxon>Spiroplasma</taxon>
    </lineage>
</organism>
<feature type="transmembrane region" description="Helical" evidence="6">
    <location>
        <begin position="84"/>
        <end position="114"/>
    </location>
</feature>
<feature type="transmembrane region" description="Helical" evidence="6">
    <location>
        <begin position="364"/>
        <end position="381"/>
    </location>
</feature>
<comment type="subcellular location">
    <subcellularLocation>
        <location evidence="1">Membrane</location>
        <topology evidence="1">Multi-pass membrane protein</topology>
    </subcellularLocation>
</comment>
<feature type="transmembrane region" description="Helical" evidence="6">
    <location>
        <begin position="183"/>
        <end position="207"/>
    </location>
</feature>
<gene>
    <name evidence="7" type="ORF">SHM_11440</name>
</gene>
<feature type="transmembrane region" description="Helical" evidence="6">
    <location>
        <begin position="437"/>
        <end position="458"/>
    </location>
</feature>
<dbReference type="NCBIfam" id="NF037979">
    <property type="entry name" value="Na_transp"/>
    <property type="match status" value="1"/>
</dbReference>
<reference evidence="7 8" key="1">
    <citation type="journal article" date="2022" name="Front. Microbiol.">
        <title>Male-killing mechanisms vary between Spiroplasma species.</title>
        <authorList>
            <person name="Arai H."/>
            <person name="Inoue M."/>
            <person name="Kageyama D."/>
        </authorList>
    </citation>
    <scope>NUCLEOTIDE SEQUENCE [LARGE SCALE GENOMIC DNA]</scope>
    <source>
        <strain evidence="8">sHm</strain>
    </source>
</reference>
<dbReference type="RefSeq" id="WP_281749466.1">
    <property type="nucleotide sequence ID" value="NZ_AP026933.1"/>
</dbReference>
<feature type="transmembrane region" description="Helical" evidence="6">
    <location>
        <begin position="470"/>
        <end position="493"/>
    </location>
</feature>
<name>A0ABM8BUF9_9MOLU</name>
<evidence type="ECO:0000256" key="6">
    <source>
        <dbReference type="SAM" id="Phobius"/>
    </source>
</evidence>
<feature type="transmembrane region" description="Helical" evidence="6">
    <location>
        <begin position="393"/>
        <end position="416"/>
    </location>
</feature>
<dbReference type="Proteomes" id="UP001163387">
    <property type="component" value="Chromosome"/>
</dbReference>
<evidence type="ECO:0000313" key="8">
    <source>
        <dbReference type="Proteomes" id="UP001163387"/>
    </source>
</evidence>
<dbReference type="InterPro" id="IPR000175">
    <property type="entry name" value="Na/ntran_symport"/>
</dbReference>
<keyword evidence="2" id="KW-0813">Transport</keyword>
<keyword evidence="3 6" id="KW-0812">Transmembrane</keyword>
<feature type="transmembrane region" description="Helical" evidence="6">
    <location>
        <begin position="42"/>
        <end position="63"/>
    </location>
</feature>
<accession>A0ABM8BUF9</accession>
<sequence length="514" mass="56946">MKKKRLNISKLGFLLSVMGSAVGLGGIWGFPTQMYNHHGAFLIPFLICMVICAIPVLFIEMTIGNKYRKNHIEFFSEVGGKKGAFFSWLHSTTVILLSTYYSVLVGWTLINIIISFTSNLNKGSYFYHNILQQTNDQDISNLNSLGNLNWMILLATIGVWIILGIILLGGVEKGIEKANKIMIPFLFLMIIILAIYTSTLSGAKLGLNVMFDLDAKELLNPGLWKDAFGQSFFMLSTCTGTIYIYAAHAPEKQDSTNQAFVVAFGTSVIGILSTIIVFNSIGAIAQNQGKTDIKDVFQAGPALIFQVIPKLFAIINNQVPILGNILAILFFVTLFFAGMSSLIGQVESMVNGLEYEIHLKRKQALAISLLGAMAVSVLFTFSNSPALFNGLAIWVAQIWLLIIGFILLIGISPYGWKLYDTLKLYNNENSWMKWTKGYKIVILIIAPILILINIATGIYDFIINIINANFVYGTVGLTLGVGLVLLLTFILTYHKNIHNGFNKLFKIKTKTERG</sequence>
<evidence type="ECO:0000256" key="3">
    <source>
        <dbReference type="ARBA" id="ARBA00022692"/>
    </source>
</evidence>
<evidence type="ECO:0000256" key="5">
    <source>
        <dbReference type="ARBA" id="ARBA00023136"/>
    </source>
</evidence>
<evidence type="ECO:0000256" key="4">
    <source>
        <dbReference type="ARBA" id="ARBA00022989"/>
    </source>
</evidence>
<dbReference type="SUPFAM" id="SSF161070">
    <property type="entry name" value="SNF-like"/>
    <property type="match status" value="1"/>
</dbReference>
<dbReference type="EMBL" id="AP026933">
    <property type="protein sequence ID" value="BDT03498.1"/>
    <property type="molecule type" value="Genomic_DNA"/>
</dbReference>
<keyword evidence="5 6" id="KW-0472">Membrane</keyword>
<proteinExistence type="predicted"/>
<feature type="transmembrane region" description="Helical" evidence="6">
    <location>
        <begin position="150"/>
        <end position="171"/>
    </location>
</feature>
<feature type="transmembrane region" description="Helical" evidence="6">
    <location>
        <begin position="321"/>
        <end position="343"/>
    </location>
</feature>
<feature type="transmembrane region" description="Helical" evidence="6">
    <location>
        <begin position="259"/>
        <end position="285"/>
    </location>
</feature>
<feature type="transmembrane region" description="Helical" evidence="6">
    <location>
        <begin position="12"/>
        <end position="30"/>
    </location>
</feature>
<feature type="transmembrane region" description="Helical" evidence="6">
    <location>
        <begin position="227"/>
        <end position="247"/>
    </location>
</feature>
<keyword evidence="8" id="KW-1185">Reference proteome</keyword>
<dbReference type="PANTHER" id="PTHR42948:SF1">
    <property type="entry name" value="TRANSPORTER"/>
    <property type="match status" value="1"/>
</dbReference>
<dbReference type="PANTHER" id="PTHR42948">
    <property type="entry name" value="TRANSPORTER"/>
    <property type="match status" value="1"/>
</dbReference>
<evidence type="ECO:0000256" key="2">
    <source>
        <dbReference type="ARBA" id="ARBA00022448"/>
    </source>
</evidence>
<dbReference type="PROSITE" id="PS50267">
    <property type="entry name" value="NA_NEUROTRAN_SYMP_3"/>
    <property type="match status" value="1"/>
</dbReference>
<dbReference type="Pfam" id="PF00209">
    <property type="entry name" value="SNF"/>
    <property type="match status" value="2"/>
</dbReference>
<evidence type="ECO:0000313" key="7">
    <source>
        <dbReference type="EMBL" id="BDT03498.1"/>
    </source>
</evidence>
<keyword evidence="4 6" id="KW-1133">Transmembrane helix</keyword>
<dbReference type="PRINTS" id="PR00176">
    <property type="entry name" value="NANEUSMPORT"/>
</dbReference>
<dbReference type="InterPro" id="IPR037272">
    <property type="entry name" value="SNS_sf"/>
</dbReference>
<evidence type="ECO:0000256" key="1">
    <source>
        <dbReference type="ARBA" id="ARBA00004141"/>
    </source>
</evidence>